<keyword evidence="14" id="KW-1185">Reference proteome</keyword>
<dbReference type="InterPro" id="IPR037682">
    <property type="entry name" value="TonB_C"/>
</dbReference>
<dbReference type="PANTHER" id="PTHR33446">
    <property type="entry name" value="PROTEIN TONB-RELATED"/>
    <property type="match status" value="1"/>
</dbReference>
<keyword evidence="13" id="KW-0675">Receptor</keyword>
<keyword evidence="5" id="KW-0997">Cell inner membrane</keyword>
<keyword evidence="9 11" id="KW-0472">Membrane</keyword>
<keyword evidence="3" id="KW-0813">Transport</keyword>
<comment type="caution">
    <text evidence="13">The sequence shown here is derived from an EMBL/GenBank/DDBJ whole genome shotgun (WGS) entry which is preliminary data.</text>
</comment>
<dbReference type="PATRIC" id="fig|28128.5.peg.55"/>
<dbReference type="InterPro" id="IPR051045">
    <property type="entry name" value="TonB-dependent_transducer"/>
</dbReference>
<dbReference type="eggNOG" id="COG0810">
    <property type="taxonomic scope" value="Bacteria"/>
</dbReference>
<evidence type="ECO:0000313" key="14">
    <source>
        <dbReference type="Proteomes" id="UP000070533"/>
    </source>
</evidence>
<evidence type="ECO:0000256" key="7">
    <source>
        <dbReference type="ARBA" id="ARBA00022927"/>
    </source>
</evidence>
<evidence type="ECO:0000313" key="13">
    <source>
        <dbReference type="EMBL" id="KXA45090.1"/>
    </source>
</evidence>
<evidence type="ECO:0000256" key="3">
    <source>
        <dbReference type="ARBA" id="ARBA00022448"/>
    </source>
</evidence>
<dbReference type="EMBL" id="LRQG01000002">
    <property type="protein sequence ID" value="KXA45090.1"/>
    <property type="molecule type" value="Genomic_DNA"/>
</dbReference>
<dbReference type="Pfam" id="PF03544">
    <property type="entry name" value="TonB_C"/>
    <property type="match status" value="1"/>
</dbReference>
<dbReference type="Gene3D" id="3.30.1150.10">
    <property type="match status" value="1"/>
</dbReference>
<evidence type="ECO:0000256" key="6">
    <source>
        <dbReference type="ARBA" id="ARBA00022692"/>
    </source>
</evidence>
<dbReference type="InterPro" id="IPR006260">
    <property type="entry name" value="TonB/TolA_C"/>
</dbReference>
<dbReference type="GO" id="GO:0055085">
    <property type="term" value="P:transmembrane transport"/>
    <property type="evidence" value="ECO:0007669"/>
    <property type="project" value="InterPro"/>
</dbReference>
<keyword evidence="4" id="KW-1003">Cell membrane</keyword>
<name>A0A133QQG6_9BACT</name>
<proteinExistence type="inferred from homology"/>
<sequence length="264" mass="29770">MEIKKSNKADLENKRWVGFVLGLIVALSIFFVAMEYSSDGDGSDKRVDSLKELVLQDKDMIPAIDQQNLAVKKTEEKPTMEDKLNLKRSDTPQKVMPHEVGNMDSNDKKTAAPQLSDVPVITKEVSDVPDPSKVKEEAKKETNKLTDDNSDVQVERYDDKVSKRILSETPTPPGGWSAFMKWLTTNIKYPDAAKRVKKQGIVNVTFIVNKDGTVSDVNVKETKNPEFDLEVLRVVRTMGKWKPGIEKNKPCRSMIEVPVVFQFS</sequence>
<feature type="transmembrane region" description="Helical" evidence="11">
    <location>
        <begin position="16"/>
        <end position="36"/>
    </location>
</feature>
<dbReference type="GO" id="GO:0098797">
    <property type="term" value="C:plasma membrane protein complex"/>
    <property type="evidence" value="ECO:0007669"/>
    <property type="project" value="TreeGrafter"/>
</dbReference>
<gene>
    <name evidence="13" type="ORF">HMPREF3226_00057</name>
</gene>
<dbReference type="NCBIfam" id="TIGR01352">
    <property type="entry name" value="tonB_Cterm"/>
    <property type="match status" value="1"/>
</dbReference>
<comment type="similarity">
    <text evidence="2">Belongs to the TonB family.</text>
</comment>
<evidence type="ECO:0000259" key="12">
    <source>
        <dbReference type="PROSITE" id="PS52015"/>
    </source>
</evidence>
<comment type="subcellular location">
    <subcellularLocation>
        <location evidence="1">Cell inner membrane</location>
        <topology evidence="1">Single-pass membrane protein</topology>
        <orientation evidence="1">Periplasmic side</orientation>
    </subcellularLocation>
</comment>
<dbReference type="SUPFAM" id="SSF74653">
    <property type="entry name" value="TolA/TonB C-terminal domain"/>
    <property type="match status" value="1"/>
</dbReference>
<evidence type="ECO:0000256" key="2">
    <source>
        <dbReference type="ARBA" id="ARBA00006555"/>
    </source>
</evidence>
<dbReference type="PANTHER" id="PTHR33446:SF2">
    <property type="entry name" value="PROTEIN TONB"/>
    <property type="match status" value="1"/>
</dbReference>
<keyword evidence="7" id="KW-0653">Protein transport</keyword>
<evidence type="ECO:0000256" key="11">
    <source>
        <dbReference type="SAM" id="Phobius"/>
    </source>
</evidence>
<evidence type="ECO:0000256" key="10">
    <source>
        <dbReference type="SAM" id="MobiDB-lite"/>
    </source>
</evidence>
<protein>
    <submittedName>
        <fullName evidence="13">TonB-dependent receptor</fullName>
    </submittedName>
</protein>
<dbReference type="OrthoDB" id="9814002at2"/>
<feature type="region of interest" description="Disordered" evidence="10">
    <location>
        <begin position="125"/>
        <end position="146"/>
    </location>
</feature>
<dbReference type="GO" id="GO:0031992">
    <property type="term" value="F:energy transducer activity"/>
    <property type="evidence" value="ECO:0007669"/>
    <property type="project" value="TreeGrafter"/>
</dbReference>
<dbReference type="STRING" id="28128.HMPREF3226_00057"/>
<dbReference type="GO" id="GO:0015031">
    <property type="term" value="P:protein transport"/>
    <property type="evidence" value="ECO:0007669"/>
    <property type="project" value="UniProtKB-KW"/>
</dbReference>
<accession>A0A133QQG6</accession>
<evidence type="ECO:0000256" key="5">
    <source>
        <dbReference type="ARBA" id="ARBA00022519"/>
    </source>
</evidence>
<dbReference type="AlphaFoldDB" id="A0A133QQG6"/>
<dbReference type="PROSITE" id="PS52015">
    <property type="entry name" value="TONB_CTD"/>
    <property type="match status" value="1"/>
</dbReference>
<keyword evidence="8 11" id="KW-1133">Transmembrane helix</keyword>
<organism evidence="13 14">
    <name type="scientific">Prevotella corporis</name>
    <dbReference type="NCBI Taxonomy" id="28128"/>
    <lineage>
        <taxon>Bacteria</taxon>
        <taxon>Pseudomonadati</taxon>
        <taxon>Bacteroidota</taxon>
        <taxon>Bacteroidia</taxon>
        <taxon>Bacteroidales</taxon>
        <taxon>Prevotellaceae</taxon>
        <taxon>Prevotella</taxon>
    </lineage>
</organism>
<evidence type="ECO:0000256" key="8">
    <source>
        <dbReference type="ARBA" id="ARBA00022989"/>
    </source>
</evidence>
<dbReference type="Proteomes" id="UP000070533">
    <property type="component" value="Unassembled WGS sequence"/>
</dbReference>
<dbReference type="RefSeq" id="WP_060939930.1">
    <property type="nucleotide sequence ID" value="NZ_CAMXYN010000012.1"/>
</dbReference>
<evidence type="ECO:0000256" key="9">
    <source>
        <dbReference type="ARBA" id="ARBA00023136"/>
    </source>
</evidence>
<evidence type="ECO:0000256" key="4">
    <source>
        <dbReference type="ARBA" id="ARBA00022475"/>
    </source>
</evidence>
<reference evidence="14" key="1">
    <citation type="submission" date="2016-01" db="EMBL/GenBank/DDBJ databases">
        <authorList>
            <person name="Mitreva M."/>
            <person name="Pepin K.H."/>
            <person name="Mihindukulasuriya K.A."/>
            <person name="Fulton R."/>
            <person name="Fronick C."/>
            <person name="O'Laughlin M."/>
            <person name="Miner T."/>
            <person name="Herter B."/>
            <person name="Rosa B.A."/>
            <person name="Cordes M."/>
            <person name="Tomlinson C."/>
            <person name="Wollam A."/>
            <person name="Palsikar V.B."/>
            <person name="Mardis E.R."/>
            <person name="Wilson R.K."/>
        </authorList>
    </citation>
    <scope>NUCLEOTIDE SEQUENCE [LARGE SCALE GENOMIC DNA]</scope>
    <source>
        <strain evidence="14">MJR7716</strain>
    </source>
</reference>
<evidence type="ECO:0000256" key="1">
    <source>
        <dbReference type="ARBA" id="ARBA00004383"/>
    </source>
</evidence>
<feature type="domain" description="TonB C-terminal" evidence="12">
    <location>
        <begin position="174"/>
        <end position="264"/>
    </location>
</feature>
<keyword evidence="6 11" id="KW-0812">Transmembrane</keyword>